<organism evidence="1 2">
    <name type="scientific">Trachymyrmex cornetzi</name>
    <dbReference type="NCBI Taxonomy" id="471704"/>
    <lineage>
        <taxon>Eukaryota</taxon>
        <taxon>Metazoa</taxon>
        <taxon>Ecdysozoa</taxon>
        <taxon>Arthropoda</taxon>
        <taxon>Hexapoda</taxon>
        <taxon>Insecta</taxon>
        <taxon>Pterygota</taxon>
        <taxon>Neoptera</taxon>
        <taxon>Endopterygota</taxon>
        <taxon>Hymenoptera</taxon>
        <taxon>Apocrita</taxon>
        <taxon>Aculeata</taxon>
        <taxon>Formicoidea</taxon>
        <taxon>Formicidae</taxon>
        <taxon>Myrmicinae</taxon>
        <taxon>Trachymyrmex</taxon>
    </lineage>
</organism>
<proteinExistence type="predicted"/>
<sequence length="139" mass="16448">TLDWVTFKDLNVDASQALSYISGYLVKKLKMPDENCLRCQTDLFCSQQEQHHLYTAFKEYSEKDLLTYPSDKMITLLENVHDRLFYFLNENGHKSKLISNFKQIFFNNYISDFCDVHRCDNVIVEECLPFLSTVNLQIR</sequence>
<protein>
    <submittedName>
        <fullName evidence="1">Uncharacterized protein</fullName>
    </submittedName>
</protein>
<dbReference type="Proteomes" id="UP000078492">
    <property type="component" value="Unassembled WGS sequence"/>
</dbReference>
<evidence type="ECO:0000313" key="1">
    <source>
        <dbReference type="EMBL" id="KYN30146.1"/>
    </source>
</evidence>
<gene>
    <name evidence="1" type="ORF">ALC57_00387</name>
</gene>
<dbReference type="AlphaFoldDB" id="A0A151JS16"/>
<accession>A0A151JS16</accession>
<name>A0A151JS16_9HYME</name>
<dbReference type="EMBL" id="KQ978557">
    <property type="protein sequence ID" value="KYN30146.1"/>
    <property type="molecule type" value="Genomic_DNA"/>
</dbReference>
<reference evidence="1 2" key="1">
    <citation type="submission" date="2015-09" db="EMBL/GenBank/DDBJ databases">
        <title>Trachymyrmex cornetzi WGS genome.</title>
        <authorList>
            <person name="Nygaard S."/>
            <person name="Hu H."/>
            <person name="Boomsma J."/>
            <person name="Zhang G."/>
        </authorList>
    </citation>
    <scope>NUCLEOTIDE SEQUENCE [LARGE SCALE GENOMIC DNA]</scope>
    <source>
        <strain evidence="1">Tcor2-1</strain>
        <tissue evidence="1">Whole body</tissue>
    </source>
</reference>
<evidence type="ECO:0000313" key="2">
    <source>
        <dbReference type="Proteomes" id="UP000078492"/>
    </source>
</evidence>
<feature type="non-terminal residue" evidence="1">
    <location>
        <position position="1"/>
    </location>
</feature>
<keyword evidence="2" id="KW-1185">Reference proteome</keyword>